<proteinExistence type="inferred from homology"/>
<evidence type="ECO:0000256" key="5">
    <source>
        <dbReference type="RuleBase" id="RU003512"/>
    </source>
</evidence>
<dbReference type="Pfam" id="PF01297">
    <property type="entry name" value="ZnuA"/>
    <property type="match status" value="1"/>
</dbReference>
<evidence type="ECO:0000256" key="2">
    <source>
        <dbReference type="ARBA" id="ARBA00022448"/>
    </source>
</evidence>
<dbReference type="PANTHER" id="PTHR42953">
    <property type="entry name" value="HIGH-AFFINITY ZINC UPTAKE SYSTEM PROTEIN ZNUA-RELATED"/>
    <property type="match status" value="1"/>
</dbReference>
<dbReference type="Proteomes" id="UP001302059">
    <property type="component" value="Unassembled WGS sequence"/>
</dbReference>
<evidence type="ECO:0000256" key="3">
    <source>
        <dbReference type="ARBA" id="ARBA00022723"/>
    </source>
</evidence>
<dbReference type="PRINTS" id="PR00691">
    <property type="entry name" value="ADHESINB"/>
</dbReference>
<dbReference type="RefSeq" id="WP_285523416.1">
    <property type="nucleotide sequence ID" value="NZ_JASNGB010000081.1"/>
</dbReference>
<protein>
    <submittedName>
        <fullName evidence="7">Zinc ABC transporter substrate-binding protein</fullName>
    </submittedName>
</protein>
<dbReference type="EMBL" id="JASNGB010000081">
    <property type="protein sequence ID" value="MDL2344451.1"/>
    <property type="molecule type" value="Genomic_DNA"/>
</dbReference>
<dbReference type="PANTHER" id="PTHR42953:SF1">
    <property type="entry name" value="METAL-BINDING PROTEIN HI_0362-RELATED"/>
    <property type="match status" value="1"/>
</dbReference>
<organism evidence="7 8">
    <name type="scientific">Deinococcus rhizophilus</name>
    <dbReference type="NCBI Taxonomy" id="3049544"/>
    <lineage>
        <taxon>Bacteria</taxon>
        <taxon>Thermotogati</taxon>
        <taxon>Deinococcota</taxon>
        <taxon>Deinococci</taxon>
        <taxon>Deinococcales</taxon>
        <taxon>Deinococcaceae</taxon>
        <taxon>Deinococcus</taxon>
    </lineage>
</organism>
<evidence type="ECO:0000313" key="7">
    <source>
        <dbReference type="EMBL" id="MDL2344451.1"/>
    </source>
</evidence>
<dbReference type="SUPFAM" id="SSF53807">
    <property type="entry name" value="Helical backbone' metal receptor"/>
    <property type="match status" value="1"/>
</dbReference>
<gene>
    <name evidence="7" type="ORF">QOL99_09825</name>
</gene>
<sequence length="300" mass="31861">MKRGLLLLAALGLGACAPAPSTPDDGRVNVVTTVNMLSDLAGVIGGDRVRVTGLMGPGVDPHLYKASAGDVRRLAGADLVLYGGLHLEGKMVDVLHALNSRTTSVALFETLPRERLLGPAGNPDPHVWFDPTLWAGVAREAADALTRVDPEGREVYAANLTRYLGELAGLDRWTAAQFRTVPERQRVLVTAHDAFGYLARRYGVEVQGVQGLSTVAEAGGVRVRELAGFLAERDIRAVFVESTVSPRTVEAVREAARARGHAVELGGSLYADAAGDPGTPEGTYLGMVRHNVETVVEGLR</sequence>
<feature type="chain" id="PRO_5045918706" evidence="6">
    <location>
        <begin position="22"/>
        <end position="300"/>
    </location>
</feature>
<evidence type="ECO:0000256" key="1">
    <source>
        <dbReference type="ARBA" id="ARBA00004196"/>
    </source>
</evidence>
<evidence type="ECO:0000313" key="8">
    <source>
        <dbReference type="Proteomes" id="UP001302059"/>
    </source>
</evidence>
<evidence type="ECO:0000256" key="4">
    <source>
        <dbReference type="ARBA" id="ARBA00022729"/>
    </source>
</evidence>
<dbReference type="InterPro" id="IPR006128">
    <property type="entry name" value="Lipoprotein_PsaA-like"/>
</dbReference>
<reference evidence="7 8" key="1">
    <citation type="submission" date="2023-05" db="EMBL/GenBank/DDBJ databases">
        <authorList>
            <person name="Gao F."/>
        </authorList>
    </citation>
    <scope>NUCLEOTIDE SEQUENCE [LARGE SCALE GENOMIC DNA]</scope>
    <source>
        <strain evidence="7 8">MIMF12</strain>
    </source>
</reference>
<name>A0ABT7JHB5_9DEIO</name>
<dbReference type="InterPro" id="IPR050492">
    <property type="entry name" value="Bact_metal-bind_prot9"/>
</dbReference>
<dbReference type="PRINTS" id="PR00690">
    <property type="entry name" value="ADHESNFAMILY"/>
</dbReference>
<dbReference type="InterPro" id="IPR006129">
    <property type="entry name" value="AdhesinB"/>
</dbReference>
<comment type="subcellular location">
    <subcellularLocation>
        <location evidence="1">Cell envelope</location>
    </subcellularLocation>
</comment>
<dbReference type="PROSITE" id="PS51257">
    <property type="entry name" value="PROKAR_LIPOPROTEIN"/>
    <property type="match status" value="1"/>
</dbReference>
<dbReference type="Gene3D" id="3.40.50.1980">
    <property type="entry name" value="Nitrogenase molybdenum iron protein domain"/>
    <property type="match status" value="2"/>
</dbReference>
<keyword evidence="8" id="KW-1185">Reference proteome</keyword>
<comment type="caution">
    <text evidence="7">The sequence shown here is derived from an EMBL/GenBank/DDBJ whole genome shotgun (WGS) entry which is preliminary data.</text>
</comment>
<feature type="signal peptide" evidence="6">
    <location>
        <begin position="1"/>
        <end position="21"/>
    </location>
</feature>
<keyword evidence="2 5" id="KW-0813">Transport</keyword>
<comment type="similarity">
    <text evidence="5">Belongs to the bacterial solute-binding protein 9 family.</text>
</comment>
<accession>A0ABT7JHB5</accession>
<evidence type="ECO:0000256" key="6">
    <source>
        <dbReference type="SAM" id="SignalP"/>
    </source>
</evidence>
<dbReference type="InterPro" id="IPR006127">
    <property type="entry name" value="ZnuA-like"/>
</dbReference>
<keyword evidence="3" id="KW-0479">Metal-binding</keyword>
<keyword evidence="4 6" id="KW-0732">Signal</keyword>